<gene>
    <name evidence="4" type="ORF">ACFP3R_01425</name>
</gene>
<dbReference type="Gene3D" id="3.40.50.10320">
    <property type="entry name" value="LmbE-like"/>
    <property type="match status" value="1"/>
</dbReference>
<keyword evidence="1" id="KW-0862">Zinc</keyword>
<dbReference type="PANTHER" id="PTHR12993:SF26">
    <property type="entry name" value="1D-MYO-INOSITOL 2-ACETAMIDO-2-DEOXY-ALPHA-D-GLUCOPYRANOSIDE DEACETYLASE"/>
    <property type="match status" value="1"/>
</dbReference>
<protein>
    <submittedName>
        <fullName evidence="4">PIG-L family deacetylase</fullName>
    </submittedName>
</protein>
<sequence length="686" mass="73573">MAPPDLPNSSRTTAPTASYVNVVAHQDDDILFLNPDLANSIAAGRPNTTIYLTAGEATRPLGSGRPDDPPFDECGSRGDLDREDYARCRQLGIRAAYAHMADVADEWTEDLLTADIGDTSFTVEVHTLVDHPDLRLVFLDLPEWGNLSDDVTVPEDEGHTPTHRGASLYHLWSNERGARTIVPSGSLLYDSDTRNWFPDRDHLISLLRHLFAWLRPTVVRTQDPDPDPRHEDPAWLHDHSDHVSGARFATEAAFGYDGPDGRPVARVVPYRCYNIQHSQVNLDAGRRADKAATFSAYEGWDTDSALEGIYAAWTQRMVYRHTTGTTWAGLNEDGRPQVFAAQGNRLVTWWRKASGQWSGPLAYKVPGPLAPGVSVTTNEDGRLQVFARRLDDHEIVTTWQVAVNGAFAGWAGLGNPNGGTDLAAQVGTPVAKLTADGRIRVFVKNGGGGLSVLAQAEPDGAFEDSWQDAAGSGLQDGLAVGLDRSGGVDVFGYAVQDGVGRIRHWSAPPPDEDGPVGPFAPRPDLVSFESSGPPSLATTCDGEQDVFYRLAANDSGDLAGWVGHTRQLPDGGWTALGETTSGHGGVGQPAVADAPGPLREDGRIAVFTTNRGGGVSATRLTAPDEEPEPEWADLGGFIIGQPAALVDQEGRIAVFGLTDDGGVVVREQSEAGRSAPFDEWTALPAP</sequence>
<dbReference type="RefSeq" id="WP_380631938.1">
    <property type="nucleotide sequence ID" value="NZ_JBHSQO010000001.1"/>
</dbReference>
<organism evidence="4 5">
    <name type="scientific">Saccharothrix lopnurensis</name>
    <dbReference type="NCBI Taxonomy" id="1670621"/>
    <lineage>
        <taxon>Bacteria</taxon>
        <taxon>Bacillati</taxon>
        <taxon>Actinomycetota</taxon>
        <taxon>Actinomycetes</taxon>
        <taxon>Pseudonocardiales</taxon>
        <taxon>Pseudonocardiaceae</taxon>
        <taxon>Saccharothrix</taxon>
    </lineage>
</organism>
<feature type="domain" description="PLL-like beta propeller" evidence="3">
    <location>
        <begin position="534"/>
        <end position="683"/>
    </location>
</feature>
<evidence type="ECO:0000313" key="4">
    <source>
        <dbReference type="EMBL" id="MFC6087924.1"/>
    </source>
</evidence>
<evidence type="ECO:0000256" key="1">
    <source>
        <dbReference type="ARBA" id="ARBA00022833"/>
    </source>
</evidence>
<evidence type="ECO:0000259" key="3">
    <source>
        <dbReference type="Pfam" id="PF26607"/>
    </source>
</evidence>
<name>A0ABW1NX63_9PSEU</name>
<proteinExistence type="predicted"/>
<reference evidence="5" key="1">
    <citation type="journal article" date="2019" name="Int. J. Syst. Evol. Microbiol.">
        <title>The Global Catalogue of Microorganisms (GCM) 10K type strain sequencing project: providing services to taxonomists for standard genome sequencing and annotation.</title>
        <authorList>
            <consortium name="The Broad Institute Genomics Platform"/>
            <consortium name="The Broad Institute Genome Sequencing Center for Infectious Disease"/>
            <person name="Wu L."/>
            <person name="Ma J."/>
        </authorList>
    </citation>
    <scope>NUCLEOTIDE SEQUENCE [LARGE SCALE GENOMIC DNA]</scope>
    <source>
        <strain evidence="5">CGMCC 4.7246</strain>
    </source>
</reference>
<dbReference type="SUPFAM" id="SSF102588">
    <property type="entry name" value="LmbE-like"/>
    <property type="match status" value="1"/>
</dbReference>
<feature type="region of interest" description="Disordered" evidence="2">
    <location>
        <begin position="57"/>
        <end position="78"/>
    </location>
</feature>
<feature type="domain" description="PLL-like beta propeller" evidence="3">
    <location>
        <begin position="331"/>
        <end position="498"/>
    </location>
</feature>
<dbReference type="Proteomes" id="UP001596220">
    <property type="component" value="Unassembled WGS sequence"/>
</dbReference>
<evidence type="ECO:0000313" key="5">
    <source>
        <dbReference type="Proteomes" id="UP001596220"/>
    </source>
</evidence>
<evidence type="ECO:0000256" key="2">
    <source>
        <dbReference type="SAM" id="MobiDB-lite"/>
    </source>
</evidence>
<dbReference type="Pfam" id="PF02585">
    <property type="entry name" value="PIG-L"/>
    <property type="match status" value="1"/>
</dbReference>
<keyword evidence="5" id="KW-1185">Reference proteome</keyword>
<dbReference type="InterPro" id="IPR058502">
    <property type="entry name" value="PLL-like_beta-prop"/>
</dbReference>
<dbReference type="InterPro" id="IPR024078">
    <property type="entry name" value="LmbE-like_dom_sf"/>
</dbReference>
<dbReference type="Pfam" id="PF26607">
    <property type="entry name" value="DUF8189"/>
    <property type="match status" value="2"/>
</dbReference>
<comment type="caution">
    <text evidence="4">The sequence shown here is derived from an EMBL/GenBank/DDBJ whole genome shotgun (WGS) entry which is preliminary data.</text>
</comment>
<dbReference type="SUPFAM" id="SSF89372">
    <property type="entry name" value="Fucose-specific lectin"/>
    <property type="match status" value="1"/>
</dbReference>
<dbReference type="PANTHER" id="PTHR12993">
    <property type="entry name" value="N-ACETYLGLUCOSAMINYL-PHOSPHATIDYLINOSITOL DE-N-ACETYLASE-RELATED"/>
    <property type="match status" value="1"/>
</dbReference>
<dbReference type="EMBL" id="JBHSQO010000001">
    <property type="protein sequence ID" value="MFC6087924.1"/>
    <property type="molecule type" value="Genomic_DNA"/>
</dbReference>
<dbReference type="InterPro" id="IPR003737">
    <property type="entry name" value="GlcNAc_PI_deacetylase-related"/>
</dbReference>
<accession>A0ABW1NX63</accession>